<evidence type="ECO:0000256" key="1">
    <source>
        <dbReference type="SAM" id="Coils"/>
    </source>
</evidence>
<keyword evidence="1" id="KW-0175">Coiled coil</keyword>
<organism evidence="2">
    <name type="scientific">uncultured Sulfurovum sp</name>
    <dbReference type="NCBI Taxonomy" id="269237"/>
    <lineage>
        <taxon>Bacteria</taxon>
        <taxon>Pseudomonadati</taxon>
        <taxon>Campylobacterota</taxon>
        <taxon>Epsilonproteobacteria</taxon>
        <taxon>Campylobacterales</taxon>
        <taxon>Sulfurovaceae</taxon>
        <taxon>Sulfurovum</taxon>
        <taxon>environmental samples</taxon>
    </lineage>
</organism>
<dbReference type="AlphaFoldDB" id="A0A6S6TPV6"/>
<proteinExistence type="predicted"/>
<feature type="coiled-coil region" evidence="1">
    <location>
        <begin position="39"/>
        <end position="66"/>
    </location>
</feature>
<name>A0A6S6TPV6_9BACT</name>
<evidence type="ECO:0000313" key="2">
    <source>
        <dbReference type="EMBL" id="CAA6817056.1"/>
    </source>
</evidence>
<reference evidence="2" key="1">
    <citation type="submission" date="2020-01" db="EMBL/GenBank/DDBJ databases">
        <authorList>
            <person name="Meier V. D."/>
            <person name="Meier V D."/>
        </authorList>
    </citation>
    <scope>NUCLEOTIDE SEQUENCE</scope>
    <source>
        <strain evidence="2">HLG_WM_MAG_06</strain>
    </source>
</reference>
<protein>
    <submittedName>
        <fullName evidence="2">Uncharacterized protein</fullName>
    </submittedName>
</protein>
<dbReference type="EMBL" id="CACVAP010000086">
    <property type="protein sequence ID" value="CAA6817056.1"/>
    <property type="molecule type" value="Genomic_DNA"/>
</dbReference>
<sequence length="66" mass="7819">MDTVTDDKIRSLKEKIAQLLVKYRARHDELELAVEEWDIGEINVALEEYNREINKLKKQVHQLEVA</sequence>
<accession>A0A6S6TPV6</accession>
<gene>
    <name evidence="2" type="ORF">HELGO_WM1293</name>
</gene>